<dbReference type="InterPro" id="IPR008906">
    <property type="entry name" value="HATC_C_dom"/>
</dbReference>
<evidence type="ECO:0000313" key="3">
    <source>
        <dbReference type="WBParaSite" id="nRc.2.0.1.t04483-RA"/>
    </source>
</evidence>
<accession>A0A915HRD0</accession>
<dbReference type="Proteomes" id="UP000887565">
    <property type="component" value="Unplaced"/>
</dbReference>
<reference evidence="3" key="1">
    <citation type="submission" date="2022-11" db="UniProtKB">
        <authorList>
            <consortium name="WormBaseParasite"/>
        </authorList>
    </citation>
    <scope>IDENTIFICATION</scope>
</reference>
<dbReference type="Pfam" id="PF05699">
    <property type="entry name" value="Dimer_Tnp_hAT"/>
    <property type="match status" value="1"/>
</dbReference>
<evidence type="ECO:0000259" key="1">
    <source>
        <dbReference type="Pfam" id="PF05699"/>
    </source>
</evidence>
<protein>
    <submittedName>
        <fullName evidence="3">HAT C-terminal dimerisation domain-containing protein</fullName>
    </submittedName>
</protein>
<organism evidence="2 3">
    <name type="scientific">Romanomermis culicivorax</name>
    <name type="common">Nematode worm</name>
    <dbReference type="NCBI Taxonomy" id="13658"/>
    <lineage>
        <taxon>Eukaryota</taxon>
        <taxon>Metazoa</taxon>
        <taxon>Ecdysozoa</taxon>
        <taxon>Nematoda</taxon>
        <taxon>Enoplea</taxon>
        <taxon>Dorylaimia</taxon>
        <taxon>Mermithida</taxon>
        <taxon>Mermithoidea</taxon>
        <taxon>Mermithidae</taxon>
        <taxon>Romanomermis</taxon>
    </lineage>
</organism>
<name>A0A915HRD0_ROMCU</name>
<proteinExistence type="predicted"/>
<dbReference type="AlphaFoldDB" id="A0A915HRD0"/>
<dbReference type="GO" id="GO:0046983">
    <property type="term" value="F:protein dimerization activity"/>
    <property type="evidence" value="ECO:0007669"/>
    <property type="project" value="InterPro"/>
</dbReference>
<sequence length="72" mass="8206">HFSLFPLAGKPNYEGEWWNVCSICAHRTDTYLNLSKLCCVLLSMNAQNVVVERGFSLAHHIKTKAHARLHVK</sequence>
<keyword evidence="2" id="KW-1185">Reference proteome</keyword>
<dbReference type="WBParaSite" id="nRc.2.0.1.t04483-RA">
    <property type="protein sequence ID" value="nRc.2.0.1.t04483-RA"/>
    <property type="gene ID" value="nRc.2.0.1.g04483"/>
</dbReference>
<feature type="domain" description="HAT C-terminal dimerisation" evidence="1">
    <location>
        <begin position="16"/>
        <end position="65"/>
    </location>
</feature>
<evidence type="ECO:0000313" key="2">
    <source>
        <dbReference type="Proteomes" id="UP000887565"/>
    </source>
</evidence>